<dbReference type="GO" id="GO:0005524">
    <property type="term" value="F:ATP binding"/>
    <property type="evidence" value="ECO:0007669"/>
    <property type="project" value="UniProtKB-KW"/>
</dbReference>
<dbReference type="InterPro" id="IPR029000">
    <property type="entry name" value="Cyclophilin-like_dom_sf"/>
</dbReference>
<evidence type="ECO:0000313" key="6">
    <source>
        <dbReference type="Proteomes" id="UP000595074"/>
    </source>
</evidence>
<evidence type="ECO:0000259" key="4">
    <source>
        <dbReference type="SMART" id="SM00796"/>
    </source>
</evidence>
<dbReference type="Gene3D" id="2.40.100.10">
    <property type="entry name" value="Cyclophilin-like"/>
    <property type="match status" value="1"/>
</dbReference>
<keyword evidence="1" id="KW-0547">Nucleotide-binding</keyword>
<dbReference type="PANTHER" id="PTHR34698:SF2">
    <property type="entry name" value="5-OXOPROLINASE SUBUNIT B"/>
    <property type="match status" value="1"/>
</dbReference>
<dbReference type="Pfam" id="PF02682">
    <property type="entry name" value="CT_C_D"/>
    <property type="match status" value="1"/>
</dbReference>
<name>A0A7M1S2E5_9BACT</name>
<keyword evidence="2 5" id="KW-0378">Hydrolase</keyword>
<dbReference type="EMBL" id="CP063164">
    <property type="protein sequence ID" value="QOR61384.1"/>
    <property type="molecule type" value="Genomic_DNA"/>
</dbReference>
<dbReference type="Proteomes" id="UP000595074">
    <property type="component" value="Chromosome"/>
</dbReference>
<dbReference type="PANTHER" id="PTHR34698">
    <property type="entry name" value="5-OXOPROLINASE SUBUNIT B"/>
    <property type="match status" value="1"/>
</dbReference>
<dbReference type="InterPro" id="IPR003833">
    <property type="entry name" value="CT_C_D"/>
</dbReference>
<protein>
    <submittedName>
        <fullName evidence="5">Allophanate hydrolase subunit 1</fullName>
    </submittedName>
</protein>
<dbReference type="AlphaFoldDB" id="A0A7M1S2E5"/>
<dbReference type="SUPFAM" id="SSF50891">
    <property type="entry name" value="Cyclophilin-like"/>
    <property type="match status" value="1"/>
</dbReference>
<keyword evidence="6" id="KW-1185">Reference proteome</keyword>
<dbReference type="SUPFAM" id="SSF160467">
    <property type="entry name" value="PH0987 N-terminal domain-like"/>
    <property type="match status" value="1"/>
</dbReference>
<dbReference type="RefSeq" id="WP_197548058.1">
    <property type="nucleotide sequence ID" value="NZ_CP063164.1"/>
</dbReference>
<evidence type="ECO:0000256" key="2">
    <source>
        <dbReference type="ARBA" id="ARBA00022801"/>
    </source>
</evidence>
<dbReference type="GO" id="GO:0016787">
    <property type="term" value="F:hydrolase activity"/>
    <property type="evidence" value="ECO:0007669"/>
    <property type="project" value="UniProtKB-KW"/>
</dbReference>
<dbReference type="SMART" id="SM00796">
    <property type="entry name" value="AHS1"/>
    <property type="match status" value="1"/>
</dbReference>
<organism evidence="5 6">
    <name type="scientific">Sulfurovum indicum</name>
    <dbReference type="NCBI Taxonomy" id="2779528"/>
    <lineage>
        <taxon>Bacteria</taxon>
        <taxon>Pseudomonadati</taxon>
        <taxon>Campylobacterota</taxon>
        <taxon>Epsilonproteobacteria</taxon>
        <taxon>Campylobacterales</taxon>
        <taxon>Sulfurovaceae</taxon>
        <taxon>Sulfurovum</taxon>
    </lineage>
</organism>
<dbReference type="Gene3D" id="3.30.1360.40">
    <property type="match status" value="1"/>
</dbReference>
<feature type="domain" description="Carboxyltransferase" evidence="4">
    <location>
        <begin position="1"/>
        <end position="192"/>
    </location>
</feature>
<gene>
    <name evidence="5" type="ORF">IMZ28_07990</name>
</gene>
<accession>A0A7M1S2E5</accession>
<sequence length="207" mass="23553">MRIETVSCDSIILRYEARIDEAILDKVQRDYFLLQGREGFIEVVPSYASIWVRFDDKIYSLQNIQQKVLDALNSLAPRQTKTDSRLFEIPVDYTKGPDLIRISEYAGLGINEVIALHTAHTYRVYAIGFMVGFAYLGVVDQRIAIPRLPTPRQKVPKGSVAIANEQTAIYPKESAGGWNIVGQTTFDDFEKFKIGDRIRFVSVRSEE</sequence>
<dbReference type="InterPro" id="IPR010016">
    <property type="entry name" value="PxpB"/>
</dbReference>
<reference evidence="5 6" key="1">
    <citation type="submission" date="2020-10" db="EMBL/GenBank/DDBJ databases">
        <title>The genome of sulfurovum sp.</title>
        <authorList>
            <person name="Xie S."/>
            <person name="Shao Z."/>
            <person name="Jiang L."/>
        </authorList>
    </citation>
    <scope>NUCLEOTIDE SEQUENCE [LARGE SCALE GENOMIC DNA]</scope>
    <source>
        <strain evidence="5 6">ST-419</strain>
    </source>
</reference>
<evidence type="ECO:0000256" key="1">
    <source>
        <dbReference type="ARBA" id="ARBA00022741"/>
    </source>
</evidence>
<evidence type="ECO:0000256" key="3">
    <source>
        <dbReference type="ARBA" id="ARBA00022840"/>
    </source>
</evidence>
<keyword evidence="3" id="KW-0067">ATP-binding</keyword>
<evidence type="ECO:0000313" key="5">
    <source>
        <dbReference type="EMBL" id="QOR61384.1"/>
    </source>
</evidence>
<proteinExistence type="predicted"/>
<dbReference type="KEGG" id="sinu:IMZ28_07990"/>